<feature type="signal peptide" evidence="13">
    <location>
        <begin position="1"/>
        <end position="26"/>
    </location>
</feature>
<dbReference type="PANTHER" id="PTHR32552">
    <property type="entry name" value="FERRICHROME IRON RECEPTOR-RELATED"/>
    <property type="match status" value="1"/>
</dbReference>
<evidence type="ECO:0000256" key="5">
    <source>
        <dbReference type="ARBA" id="ARBA00022692"/>
    </source>
</evidence>
<keyword evidence="6" id="KW-0408">Iron</keyword>
<feature type="domain" description="TonB-dependent receptor-like beta-barrel" evidence="14">
    <location>
        <begin position="252"/>
        <end position="726"/>
    </location>
</feature>
<proteinExistence type="inferred from homology"/>
<dbReference type="InterPro" id="IPR012910">
    <property type="entry name" value="Plug_dom"/>
</dbReference>
<evidence type="ECO:0008006" key="18">
    <source>
        <dbReference type="Google" id="ProtNLM"/>
    </source>
</evidence>
<evidence type="ECO:0000313" key="17">
    <source>
        <dbReference type="Proteomes" id="UP000243053"/>
    </source>
</evidence>
<evidence type="ECO:0000256" key="1">
    <source>
        <dbReference type="ARBA" id="ARBA00004571"/>
    </source>
</evidence>
<gene>
    <name evidence="16" type="ORF">A9Q75_04040</name>
</gene>
<dbReference type="EMBL" id="MAAF01000025">
    <property type="protein sequence ID" value="OUR83801.1"/>
    <property type="molecule type" value="Genomic_DNA"/>
</dbReference>
<keyword evidence="3 11" id="KW-1134">Transmembrane beta strand</keyword>
<dbReference type="CDD" id="cd01347">
    <property type="entry name" value="ligand_gated_channel"/>
    <property type="match status" value="1"/>
</dbReference>
<dbReference type="AlphaFoldDB" id="A0A1Y5EM82"/>
<dbReference type="Gene3D" id="2.40.170.20">
    <property type="entry name" value="TonB-dependent receptor, beta-barrel domain"/>
    <property type="match status" value="1"/>
</dbReference>
<evidence type="ECO:0000256" key="4">
    <source>
        <dbReference type="ARBA" id="ARBA00022496"/>
    </source>
</evidence>
<dbReference type="SUPFAM" id="SSF56935">
    <property type="entry name" value="Porins"/>
    <property type="match status" value="1"/>
</dbReference>
<accession>A0A1Y5EM82</accession>
<dbReference type="GO" id="GO:0009279">
    <property type="term" value="C:cell outer membrane"/>
    <property type="evidence" value="ECO:0007669"/>
    <property type="project" value="UniProtKB-SubCell"/>
</dbReference>
<dbReference type="InterPro" id="IPR039426">
    <property type="entry name" value="TonB-dep_rcpt-like"/>
</dbReference>
<evidence type="ECO:0000256" key="11">
    <source>
        <dbReference type="PROSITE-ProRule" id="PRU01360"/>
    </source>
</evidence>
<evidence type="ECO:0000259" key="14">
    <source>
        <dbReference type="Pfam" id="PF00593"/>
    </source>
</evidence>
<evidence type="ECO:0000259" key="15">
    <source>
        <dbReference type="Pfam" id="PF07715"/>
    </source>
</evidence>
<evidence type="ECO:0000256" key="6">
    <source>
        <dbReference type="ARBA" id="ARBA00023004"/>
    </source>
</evidence>
<evidence type="ECO:0000313" key="16">
    <source>
        <dbReference type="EMBL" id="OUR83801.1"/>
    </source>
</evidence>
<evidence type="ECO:0000256" key="10">
    <source>
        <dbReference type="ARBA" id="ARBA00023237"/>
    </source>
</evidence>
<dbReference type="GO" id="GO:0006826">
    <property type="term" value="P:iron ion transport"/>
    <property type="evidence" value="ECO:0007669"/>
    <property type="project" value="UniProtKB-KW"/>
</dbReference>
<comment type="caution">
    <text evidence="16">The sequence shown here is derived from an EMBL/GenBank/DDBJ whole genome shotgun (WGS) entry which is preliminary data.</text>
</comment>
<protein>
    <recommendedName>
        <fullName evidence="18">TonB-dependent receptor</fullName>
    </recommendedName>
</protein>
<organism evidence="16 17">
    <name type="scientific">Colwellia psychrerythraea</name>
    <name type="common">Vibrio psychroerythus</name>
    <dbReference type="NCBI Taxonomy" id="28229"/>
    <lineage>
        <taxon>Bacteria</taxon>
        <taxon>Pseudomonadati</taxon>
        <taxon>Pseudomonadota</taxon>
        <taxon>Gammaproteobacteria</taxon>
        <taxon>Alteromonadales</taxon>
        <taxon>Colwelliaceae</taxon>
        <taxon>Colwellia</taxon>
    </lineage>
</organism>
<sequence>MKINKAKVAIAISAAFTFCSSAVVQAENVIEKIMITASKKQESIQASNVAVTAFSGDALRELNLTDSTDIASQTPGLNIGTPVGEGNNPSISLRGVGLNDFNDNNEGPIAVYRDEIYQSAMPGLTFQLFDLERVEVLRGPQGTLYGRNATGGLVHFISKKPTDELEGFASVTFAQYNQIKTEAAISGGLTDAIQARLSLATNNHDGYVTNRIGKDANEADNLAYRLQVNFDLSDNFQALVNVHGAKSDTIAPQYQHQATDDGSGTAGISDYYGYKDTDGDVWAGEYDREGLLKIDSKGASIHLDYDGGDYTLTSITAVEDVEKIHQEDTDVGPFDGITPQFISENQQFSQEFRVAFSTGSMDWMFGAYYFENEVTGALDLALNFPGPLVDVITGAPEGSFGSDMVNFVDYDVDYVQETESSAIFGQVEIPLNEQLNLTVGLRYTTEERTMTYQNKATGNPDAVVNSCIIPAGDVCDFGFGSDFPGTDHYLNFSSSNADFGSLGKIDDDNISGRISLDYTPTQDLLVFFNVATGFKSGGFNGGFLDFTDGVTIEDVPFESEELLSYELGFKSTLADGDIRFNATAFYYDYENYQALTFAGLSQFIDNSDATINGADLELIWLPGENWDISLGASFINSEVDEISIRGAETFQDTEMVLAPSYSLNGLVRYQATEKLSVQVDFNHQDEQFFDITNSEVSHESAYTVFNARIGFDISENFAISAFVKNLTDEEYRVYSFDFTGAAGYNQNFYAAPRWVGVTLNYTFE</sequence>
<keyword evidence="8 12" id="KW-0798">TonB box</keyword>
<feature type="chain" id="PRO_5012960924" description="TonB-dependent receptor" evidence="13">
    <location>
        <begin position="27"/>
        <end position="764"/>
    </location>
</feature>
<evidence type="ECO:0000256" key="9">
    <source>
        <dbReference type="ARBA" id="ARBA00023136"/>
    </source>
</evidence>
<keyword evidence="4" id="KW-0410">Iron transport</keyword>
<keyword evidence="10 11" id="KW-0998">Cell outer membrane</keyword>
<comment type="subcellular location">
    <subcellularLocation>
        <location evidence="1 11">Cell outer membrane</location>
        <topology evidence="1 11">Multi-pass membrane protein</topology>
    </subcellularLocation>
</comment>
<dbReference type="Pfam" id="PF00593">
    <property type="entry name" value="TonB_dep_Rec_b-barrel"/>
    <property type="match status" value="1"/>
</dbReference>
<evidence type="ECO:0000256" key="2">
    <source>
        <dbReference type="ARBA" id="ARBA00022448"/>
    </source>
</evidence>
<dbReference type="Proteomes" id="UP000243053">
    <property type="component" value="Unassembled WGS sequence"/>
</dbReference>
<dbReference type="Pfam" id="PF07715">
    <property type="entry name" value="Plug"/>
    <property type="match status" value="1"/>
</dbReference>
<dbReference type="InterPro" id="IPR000531">
    <property type="entry name" value="Beta-barrel_TonB"/>
</dbReference>
<comment type="similarity">
    <text evidence="11 12">Belongs to the TonB-dependent receptor family.</text>
</comment>
<evidence type="ECO:0000256" key="3">
    <source>
        <dbReference type="ARBA" id="ARBA00022452"/>
    </source>
</evidence>
<evidence type="ECO:0000256" key="7">
    <source>
        <dbReference type="ARBA" id="ARBA00023065"/>
    </source>
</evidence>
<evidence type="ECO:0000256" key="13">
    <source>
        <dbReference type="SAM" id="SignalP"/>
    </source>
</evidence>
<keyword evidence="7" id="KW-0406">Ion transport</keyword>
<dbReference type="PROSITE" id="PS52016">
    <property type="entry name" value="TONB_DEPENDENT_REC_3"/>
    <property type="match status" value="1"/>
</dbReference>
<keyword evidence="9 11" id="KW-0472">Membrane</keyword>
<evidence type="ECO:0000256" key="8">
    <source>
        <dbReference type="ARBA" id="ARBA00023077"/>
    </source>
</evidence>
<name>A0A1Y5EM82_COLPS</name>
<keyword evidence="13" id="KW-0732">Signal</keyword>
<keyword evidence="5 11" id="KW-0812">Transmembrane</keyword>
<dbReference type="PANTHER" id="PTHR32552:SF81">
    <property type="entry name" value="TONB-DEPENDENT OUTER MEMBRANE RECEPTOR"/>
    <property type="match status" value="1"/>
</dbReference>
<feature type="domain" description="TonB-dependent receptor plug" evidence="15">
    <location>
        <begin position="45"/>
        <end position="152"/>
    </location>
</feature>
<evidence type="ECO:0000256" key="12">
    <source>
        <dbReference type="RuleBase" id="RU003357"/>
    </source>
</evidence>
<dbReference type="InterPro" id="IPR036942">
    <property type="entry name" value="Beta-barrel_TonB_sf"/>
</dbReference>
<reference evidence="17" key="1">
    <citation type="journal article" date="2017" name="Proc. Natl. Acad. Sci. U.S.A.">
        <title>Simulation of Deepwater Horizon oil plume reveals substrate specialization within a complex community of hydrocarbon degraders.</title>
        <authorList>
            <person name="Hu P."/>
            <person name="Dubinsky E.A."/>
            <person name="Probst A.J."/>
            <person name="Wang J."/>
            <person name="Sieber C.M.K."/>
            <person name="Tom L.M."/>
            <person name="Gardinali P."/>
            <person name="Banfield J.F."/>
            <person name="Atlas R.M."/>
            <person name="Andersen G.L."/>
        </authorList>
    </citation>
    <scope>NUCLEOTIDE SEQUENCE [LARGE SCALE GENOMIC DNA]</scope>
</reference>
<keyword evidence="2 11" id="KW-0813">Transport</keyword>